<evidence type="ECO:0000259" key="1">
    <source>
        <dbReference type="PROSITE" id="PS50011"/>
    </source>
</evidence>
<dbReference type="InterPro" id="IPR024104">
    <property type="entry name" value="Tribbles/Ser_Thr_kinase_40"/>
</dbReference>
<evidence type="ECO:0000313" key="3">
    <source>
        <dbReference type="Proteomes" id="UP000054047"/>
    </source>
</evidence>
<dbReference type="InterPro" id="IPR000719">
    <property type="entry name" value="Prot_kinase_dom"/>
</dbReference>
<keyword evidence="3" id="KW-1185">Reference proteome</keyword>
<dbReference type="GO" id="GO:0031434">
    <property type="term" value="F:mitogen-activated protein kinase kinase binding"/>
    <property type="evidence" value="ECO:0007669"/>
    <property type="project" value="TreeGrafter"/>
</dbReference>
<gene>
    <name evidence="2" type="ORF">ANCDUO_12483</name>
</gene>
<dbReference type="Proteomes" id="UP000054047">
    <property type="component" value="Unassembled WGS sequence"/>
</dbReference>
<reference evidence="2 3" key="1">
    <citation type="submission" date="2013-12" db="EMBL/GenBank/DDBJ databases">
        <title>Draft genome of the parsitic nematode Ancylostoma duodenale.</title>
        <authorList>
            <person name="Mitreva M."/>
        </authorList>
    </citation>
    <scope>NUCLEOTIDE SEQUENCE [LARGE SCALE GENOMIC DNA]</scope>
    <source>
        <strain evidence="2 3">Zhejiang</strain>
    </source>
</reference>
<name>A0A0C2GEI8_9BILA</name>
<dbReference type="OrthoDB" id="410920at2759"/>
<dbReference type="PANTHER" id="PTHR22961">
    <property type="entry name" value="SER/THR PROTEIN KINASE-TRB"/>
    <property type="match status" value="1"/>
</dbReference>
<dbReference type="GO" id="GO:0032436">
    <property type="term" value="P:positive regulation of proteasomal ubiquitin-dependent protein catabolic process"/>
    <property type="evidence" value="ECO:0007669"/>
    <property type="project" value="TreeGrafter"/>
</dbReference>
<dbReference type="GO" id="GO:0005634">
    <property type="term" value="C:nucleus"/>
    <property type="evidence" value="ECO:0007669"/>
    <property type="project" value="TreeGrafter"/>
</dbReference>
<dbReference type="Gene3D" id="1.10.510.10">
    <property type="entry name" value="Transferase(Phosphotransferase) domain 1"/>
    <property type="match status" value="1"/>
</dbReference>
<proteinExistence type="predicted"/>
<dbReference type="Pfam" id="PF00069">
    <property type="entry name" value="Pkinase"/>
    <property type="match status" value="1"/>
</dbReference>
<protein>
    <recommendedName>
        <fullName evidence="1">Protein kinase domain-containing protein</fullName>
    </recommendedName>
</protein>
<dbReference type="InterPro" id="IPR011009">
    <property type="entry name" value="Kinase-like_dom_sf"/>
</dbReference>
<feature type="domain" description="Protein kinase" evidence="1">
    <location>
        <begin position="1"/>
        <end position="195"/>
    </location>
</feature>
<evidence type="ECO:0000313" key="2">
    <source>
        <dbReference type="EMBL" id="KIH57329.1"/>
    </source>
</evidence>
<dbReference type="GO" id="GO:0005524">
    <property type="term" value="F:ATP binding"/>
    <property type="evidence" value="ECO:0007669"/>
    <property type="project" value="InterPro"/>
</dbReference>
<sequence>MVELKNENFRIRNEHITVLTSQEAHIVSQLVARLGDGEKIYKGPDVNELRDLVMPPECEVIEEISGRVVMFVPLHECSLHAYAQKKGFHMTEADVEPIFKQIVRILAFCHALGIIVRNLKPRKLVFDQQNRIRLENVLDCIVCDDPTDDRMVDKYCTPAFAAPEVSIPVAFVDKYSIHQVGIGGESCTKFLWKSL</sequence>
<organism evidence="2 3">
    <name type="scientific">Ancylostoma duodenale</name>
    <dbReference type="NCBI Taxonomy" id="51022"/>
    <lineage>
        <taxon>Eukaryota</taxon>
        <taxon>Metazoa</taxon>
        <taxon>Ecdysozoa</taxon>
        <taxon>Nematoda</taxon>
        <taxon>Chromadorea</taxon>
        <taxon>Rhabditida</taxon>
        <taxon>Rhabditina</taxon>
        <taxon>Rhabditomorpha</taxon>
        <taxon>Strongyloidea</taxon>
        <taxon>Ancylostomatidae</taxon>
        <taxon>Ancylostomatinae</taxon>
        <taxon>Ancylostoma</taxon>
    </lineage>
</organism>
<dbReference type="GO" id="GO:0004672">
    <property type="term" value="F:protein kinase activity"/>
    <property type="evidence" value="ECO:0007669"/>
    <property type="project" value="InterPro"/>
</dbReference>
<dbReference type="AlphaFoldDB" id="A0A0C2GEI8"/>
<dbReference type="PROSITE" id="PS50011">
    <property type="entry name" value="PROTEIN_KINASE_DOM"/>
    <property type="match status" value="1"/>
</dbReference>
<dbReference type="EMBL" id="KN734501">
    <property type="protein sequence ID" value="KIH57329.1"/>
    <property type="molecule type" value="Genomic_DNA"/>
</dbReference>
<accession>A0A0C2GEI8</accession>
<dbReference type="SUPFAM" id="SSF56112">
    <property type="entry name" value="Protein kinase-like (PK-like)"/>
    <property type="match status" value="1"/>
</dbReference>
<dbReference type="PANTHER" id="PTHR22961:SF13">
    <property type="entry name" value="TRIBBLES"/>
    <property type="match status" value="1"/>
</dbReference>